<feature type="domain" description="VWFA" evidence="15">
    <location>
        <begin position="1206"/>
        <end position="1379"/>
    </location>
</feature>
<feature type="domain" description="VWFA" evidence="15">
    <location>
        <begin position="835"/>
        <end position="1003"/>
    </location>
</feature>
<feature type="domain" description="VWFA" evidence="15">
    <location>
        <begin position="432"/>
        <end position="604"/>
    </location>
</feature>
<evidence type="ECO:0000256" key="5">
    <source>
        <dbReference type="ARBA" id="ARBA00022737"/>
    </source>
</evidence>
<dbReference type="PANTHER" id="PTHR24020:SF86">
    <property type="entry name" value="COLLAGEN, TYPE VI, ALPHA 4"/>
    <property type="match status" value="1"/>
</dbReference>
<evidence type="ECO:0000259" key="16">
    <source>
        <dbReference type="PROSITE" id="PS50279"/>
    </source>
</evidence>
<dbReference type="Proteomes" id="UP001046870">
    <property type="component" value="Chromosome 10"/>
</dbReference>
<evidence type="ECO:0000256" key="7">
    <source>
        <dbReference type="ARBA" id="ARBA00023119"/>
    </source>
</evidence>
<feature type="compositionally biased region" description="Low complexity" evidence="13">
    <location>
        <begin position="1800"/>
        <end position="1815"/>
    </location>
</feature>
<dbReference type="CDD" id="cd22635">
    <property type="entry name" value="Kunitz_papilin"/>
    <property type="match status" value="1"/>
</dbReference>
<feature type="compositionally biased region" description="Low complexity" evidence="13">
    <location>
        <begin position="1990"/>
        <end position="2005"/>
    </location>
</feature>
<dbReference type="PROSITE" id="PS50279">
    <property type="entry name" value="BPTI_KUNITZ_2"/>
    <property type="match status" value="2"/>
</dbReference>
<evidence type="ECO:0000256" key="1">
    <source>
        <dbReference type="ARBA" id="ARBA00004498"/>
    </source>
</evidence>
<keyword evidence="5" id="KW-0677">Repeat</keyword>
<protein>
    <recommendedName>
        <fullName evidence="19">Collagen alpha-6(VI) chain</fullName>
    </recommendedName>
</protein>
<dbReference type="Gene3D" id="3.40.50.410">
    <property type="entry name" value="von Willebrand factor, type A domain"/>
    <property type="match status" value="10"/>
</dbReference>
<dbReference type="EMBL" id="JAFDVH010000010">
    <property type="protein sequence ID" value="KAG7469864.1"/>
    <property type="molecule type" value="Genomic_DNA"/>
</dbReference>
<evidence type="ECO:0000313" key="17">
    <source>
        <dbReference type="EMBL" id="KAG7469864.1"/>
    </source>
</evidence>
<feature type="region of interest" description="Disordered" evidence="13">
    <location>
        <begin position="1791"/>
        <end position="2121"/>
    </location>
</feature>
<feature type="domain" description="VWFA" evidence="15">
    <location>
        <begin position="2154"/>
        <end position="2337"/>
    </location>
</feature>
<evidence type="ECO:0000256" key="14">
    <source>
        <dbReference type="SAM" id="SignalP"/>
    </source>
</evidence>
<feature type="domain" description="VWFA" evidence="15">
    <location>
        <begin position="1019"/>
        <end position="1188"/>
    </location>
</feature>
<feature type="domain" description="BPTI/Kunitz inhibitor" evidence="16">
    <location>
        <begin position="2674"/>
        <end position="2725"/>
    </location>
</feature>
<feature type="domain" description="VWFA" evidence="15">
    <location>
        <begin position="237"/>
        <end position="411"/>
    </location>
</feature>
<dbReference type="FunFam" id="3.40.50.410:FF:000001">
    <property type="entry name" value="Collagen, type XII, alpha 1"/>
    <property type="match status" value="1"/>
</dbReference>
<dbReference type="FunFam" id="3.40.50.410:FF:000003">
    <property type="entry name" value="Collagen type VI alpha 3 chain"/>
    <property type="match status" value="1"/>
</dbReference>
<dbReference type="FunFam" id="3.40.50.410:FF:000016">
    <property type="entry name" value="Collagen type VI alpha 3 chain"/>
    <property type="match status" value="1"/>
</dbReference>
<sequence length="2798" mass="305286">MGLMGALMAVLTIASCFAASGAQKTVCTTEAVADIVFLVDGSWSIGSENFQQVRTFLISLVDSFDVGPDQVRIGMVQYSTSPHTEFLLNTYNNKERILKHIQDMPYRGGGTKTGLGLEFMLAEHFVDQAGSRASKGVPQYAVVITDGQSQDNVKQQAEKVKRRGITVYAIGIKDAVLDELQDIASDPDEKHVYSVSDFAALQSVSQSVIQVLCTTVGEANRQVVQVSQECRNATVADIVFLVDGSSSIGPENFQEMRNFLRAFIDGLDVGGDRVRVGLAQFSNEPHQEFLLGEHTEKRVLLEQIDNLVYRTGGTYTGKALSFLKSTYFTDAGGSRAKQNVPQIAVVITDGNSSDNVTMPARELRRQGVVIFAIGIGTADNSELRQIANSPHEHFLISIDNYQALQKLTERLLRTVCVSVETQIQALAPRFADVFVLVDSSAQSEISQVKNILIRLVNQLNVGINAYRIGLAQFSTDTKVEFLLNRYQTKEEVLTHLRTQLRLRPGRDRQLGRALEHARMNFFTTAAGSRIDEGFQQFLVVITAGQSQDSVIRASHLTRAEGVTVIAIGLPRANRQELQQVATVPYVYQTSTQGIAGIPQEVKVVIESKQAYLGLATGPSDCRSARMADIVFIVDESGSIQSSNFNLVRKFIHRIVDGLDVSLKKVRVGIVLYSDSPEAKVYLNSFEEKDELLQFIKILPYRGGGTQTGAALNFTRENVFTKNAGSRWDKGVQQLAIVITDGKSQDEVGIAAAALRRLGVTIYAVGVKDADHSELVQIASYPSRKHVFTVDSFAKLNTLEKSLQKLLCYNIIQTAFSVPVRRQNLKKGCVQTEEADIYFLIDHSGSIYPGDFNDMKKFILEFIQMFRIGPHQVRVGVVKFADAPTLEFTLNEYTDSKSLERAVEKVGQLGGGTEIGRALTYMGPLFKKDKRDPKVPEFLIVITDGKSTDKVKQPAEELRDQGIIIYAIGVKGADESELVEIAGSPEKKFFVNNFDALKPIKDEIVTDICSEEACKDMEGDILFLIDSSGSIDPSDFGKMKMFMGRMVEKSAVGQNKVHVGVLQFSVNQQVEFPLNRFYVKADITRAINDMQQLGGGTLTGAALSFASQYFDPSRGGRPNTKQFLIVITDGEAQDLVAKPAEALRQKGVIIYSIGVVNANNSQLLEISGHQERVFSERNFDALQFIEKEILFKICHPVTECKRTEVADMIFLVDGSSSIDQNQFQSMRRFMTSMVNNTNVGQNHVRFGAILYSDSAQTSFTLNRYFTKRDVQKAVADLQAPSGNTYTALALQYSVAYFEAPHGGRAAEGVPQILMVITDGEATDAVALPVSSRAVKEKNITIYGIGVAGANRQQLEIMTGDPKKVFYVDSFQALEVLYKNLSNVLCQDTKPVCDKQKADLVILMDGSGSIGNTEFETMKKFMSELAASFRISQEYVRIGMAQFSSNQQTEFLLNQYDSISSVKDSIMAVKQIGGGTYIGKALEFVQRFFQPSTGSRINQGVSQNLLVLTDGDSQDDVEDAADILRTMNINVFVIGVGQIHAFELLQIAGSQDRFFTVQNFAALENIKKKVVDTVCSEQADPQSCSVDIAVGFDISRRIRSDSLFNGQQKLRAYLPEIFHYMSSLDDLCCAAGGSIKTNIGFLVAGQDGRVIDDFGFELYNEEVVRKVMALRTPEPTFFNVKLLQAFAKKFQTQSRAGVKIIIIFSDGIDDMVENLETESDHLRTQGIHALLVVGLEGVQYAKELQMIEFGRGFGYKQPLSIGMQNVASVMLKQIDTVAERECCNVMCKCSGQEGVRGPRGPPGTKGLPGLKGHPGFPGEEGGIGERGPPGLNGTQGLQGCPGNRGVKGSRGYRGNNGEDGEHGLDGVHGEQGVTGLAGPSGDRGNPGSPGRSGIRGEPGVRGQPGLRGDPGESGVDNTVRGPRGEKGNPGIQGDAGAEGVPGERGVVGNRGPQGRRGPPGVKGEKGEPGGSGLPGNPGPAGPQGERGPRGLPGPFGSLGLPGPQGQPGDAGGKGSPGSRGLKGQKGQPGDSGEKGAVGPLGPRGMPGLDGRDGYGMPGPKGLKGEPGFPGYPGLQGEDGFPGEKGSPGQKGNRGRGGNSGRAGAPGDPGSPGPPGHLGPRGPAGLRSMSACQLVNYVRDNCACALGRTECPAYPTELVIALDMSEDVTPQIFERMRTVVVTLLEDISIAESNCPTGARVAVVSYSSNTKYLIRFFDYHRKNHLIEAVKNIPLERTSNRRNIGAAMRFVGRNVFKRVRQGVLMRKVAVFITNGPSQEMTPITTAVLEFKAMDITPAVIALRNAPNVRRAFEIDETGTFSLTVMGRTQDIRADLRQIQQCVICFDPCSPAEACRGINLVPVPQDVDVDLALVVDGSRNVQSDQYEGMKQLLGSVLDQIAISSQPGQSNRQARVALVQHSMSSYPPREGQIPVKVEFDLLHYQNRNLMKRHILQDMHQIGGASALGHAVEWTVRNIMLKAAKPRKAKMVLAIVGGETSQWDRAKLEAIALQAKCQGIVLFTLTVGNEFSNAQVEELASFPLEQHIVHLGYVNQGEQEYAQRFLRGFLYMLNRGMNTYPSPTLRRQCESVTLLTGQGEALEGQRIDRVPAPSVPVPEEEVVEEEEEEEEEEQVEEEEDIDLKEEPPVDIMPTIVEETAVGGQQSTGRGDENGFSTRIAQCHLDMDRGTYCGEYVQRWYFNNAIGACSPFWYGGCDGNSNRFNTENECFQTCGYYMPTVLQETEDNGKAVCNLRQEEGNCQNYTLKWYFDTEQSECSRFWYGGCGGNGNRFETQEECETLCINVR</sequence>
<keyword evidence="6" id="KW-0130">Cell adhesion</keyword>
<dbReference type="InterPro" id="IPR020901">
    <property type="entry name" value="Prtase_inh_Kunz-CS"/>
</dbReference>
<feature type="compositionally biased region" description="Acidic residues" evidence="13">
    <location>
        <begin position="2610"/>
        <end position="2634"/>
    </location>
</feature>
<dbReference type="SMART" id="SM00131">
    <property type="entry name" value="KU"/>
    <property type="match status" value="2"/>
</dbReference>
<dbReference type="Pfam" id="PF00014">
    <property type="entry name" value="Kunitz_BPTI"/>
    <property type="match status" value="2"/>
</dbReference>
<dbReference type="SMART" id="SM00327">
    <property type="entry name" value="VWA"/>
    <property type="match status" value="11"/>
</dbReference>
<feature type="signal peptide" evidence="14">
    <location>
        <begin position="1"/>
        <end position="18"/>
    </location>
</feature>
<gene>
    <name evidence="17" type="ORF">MATL_G00133270</name>
</gene>
<keyword evidence="8" id="KW-1015">Disulfide bond</keyword>
<keyword evidence="4 14" id="KW-0732">Signal</keyword>
<comment type="subcellular location">
    <subcellularLocation>
        <location evidence="1">Secreted</location>
        <location evidence="1">Extracellular space</location>
        <location evidence="1">Extracellular matrix</location>
    </subcellularLocation>
</comment>
<evidence type="ECO:0000256" key="9">
    <source>
        <dbReference type="ARBA" id="ARBA00023180"/>
    </source>
</evidence>
<dbReference type="InterPro" id="IPR008160">
    <property type="entry name" value="Collagen"/>
</dbReference>
<feature type="chain" id="PRO_5038778796" description="Collagen alpha-6(VI) chain" evidence="14">
    <location>
        <begin position="19"/>
        <end position="2798"/>
    </location>
</feature>
<dbReference type="OrthoDB" id="6132182at2759"/>
<proteinExistence type="inferred from homology"/>
<dbReference type="GO" id="GO:0005589">
    <property type="term" value="C:collagen type VI trimer"/>
    <property type="evidence" value="ECO:0007669"/>
    <property type="project" value="UniProtKB-ARBA"/>
</dbReference>
<keyword evidence="7" id="KW-0176">Collagen</keyword>
<keyword evidence="3" id="KW-0272">Extracellular matrix</keyword>
<dbReference type="FunFam" id="3.40.50.410:FF:000004">
    <property type="entry name" value="collagen alpha-6(VI) chain"/>
    <property type="match status" value="6"/>
</dbReference>
<dbReference type="FunFam" id="3.40.50.410:FF:000021">
    <property type="entry name" value="Collagen, type VI, alpha 3"/>
    <property type="match status" value="1"/>
</dbReference>
<dbReference type="InterPro" id="IPR002035">
    <property type="entry name" value="VWF_A"/>
</dbReference>
<dbReference type="FunFam" id="4.10.410.10:FF:000020">
    <property type="entry name" value="Collagen, type VI, alpha 3"/>
    <property type="match status" value="2"/>
</dbReference>
<dbReference type="InterPro" id="IPR036880">
    <property type="entry name" value="Kunitz_BPTI_sf"/>
</dbReference>
<evidence type="ECO:0000256" key="4">
    <source>
        <dbReference type="ARBA" id="ARBA00022729"/>
    </source>
</evidence>
<dbReference type="CDD" id="cd01472">
    <property type="entry name" value="vWA_collagen"/>
    <property type="match status" value="5"/>
</dbReference>
<dbReference type="PROSITE" id="PS00280">
    <property type="entry name" value="BPTI_KUNITZ_1"/>
    <property type="match status" value="1"/>
</dbReference>
<keyword evidence="18" id="KW-1185">Reference proteome</keyword>
<evidence type="ECO:0000256" key="6">
    <source>
        <dbReference type="ARBA" id="ARBA00022889"/>
    </source>
</evidence>
<keyword evidence="9" id="KW-0325">Glycoprotein</keyword>
<feature type="domain" description="BPTI/Kunitz inhibitor" evidence="16">
    <location>
        <begin position="2744"/>
        <end position="2794"/>
    </location>
</feature>
<dbReference type="SUPFAM" id="SSF57362">
    <property type="entry name" value="BPTI-like"/>
    <property type="match status" value="2"/>
</dbReference>
<feature type="domain" description="VWFA" evidence="15">
    <location>
        <begin position="34"/>
        <end position="208"/>
    </location>
</feature>
<organism evidence="17 18">
    <name type="scientific">Megalops atlanticus</name>
    <name type="common">Tarpon</name>
    <name type="synonym">Clupea gigantea</name>
    <dbReference type="NCBI Taxonomy" id="7932"/>
    <lineage>
        <taxon>Eukaryota</taxon>
        <taxon>Metazoa</taxon>
        <taxon>Chordata</taxon>
        <taxon>Craniata</taxon>
        <taxon>Vertebrata</taxon>
        <taxon>Euteleostomi</taxon>
        <taxon>Actinopterygii</taxon>
        <taxon>Neopterygii</taxon>
        <taxon>Teleostei</taxon>
        <taxon>Elopiformes</taxon>
        <taxon>Megalopidae</taxon>
        <taxon>Megalops</taxon>
    </lineage>
</organism>
<evidence type="ECO:0000256" key="12">
    <source>
        <dbReference type="ARBA" id="ARBA00044000"/>
    </source>
</evidence>
<dbReference type="PROSITE" id="PS50234">
    <property type="entry name" value="VWFA"/>
    <property type="match status" value="10"/>
</dbReference>
<dbReference type="InterPro" id="IPR036465">
    <property type="entry name" value="vWFA_dom_sf"/>
</dbReference>
<dbReference type="Pfam" id="PF00092">
    <property type="entry name" value="VWA"/>
    <property type="match status" value="10"/>
</dbReference>
<keyword evidence="2" id="KW-0964">Secreted</keyword>
<dbReference type="SUPFAM" id="SSF53300">
    <property type="entry name" value="vWA-like"/>
    <property type="match status" value="11"/>
</dbReference>
<evidence type="ECO:0000256" key="13">
    <source>
        <dbReference type="SAM" id="MobiDB-lite"/>
    </source>
</evidence>
<evidence type="ECO:0000256" key="2">
    <source>
        <dbReference type="ARBA" id="ARBA00022525"/>
    </source>
</evidence>
<evidence type="ECO:0000313" key="18">
    <source>
        <dbReference type="Proteomes" id="UP001046870"/>
    </source>
</evidence>
<dbReference type="GO" id="GO:0007155">
    <property type="term" value="P:cell adhesion"/>
    <property type="evidence" value="ECO:0007669"/>
    <property type="project" value="UniProtKB-KW"/>
</dbReference>
<comment type="function">
    <text evidence="11">Collagen VI acts as a cell-binding protein.</text>
</comment>
<feature type="domain" description="VWFA" evidence="15">
    <location>
        <begin position="1397"/>
        <end position="1568"/>
    </location>
</feature>
<accession>A0A9D3T7E2</accession>
<feature type="compositionally biased region" description="Gly residues" evidence="13">
    <location>
        <begin position="2006"/>
        <end position="2015"/>
    </location>
</feature>
<evidence type="ECO:0000256" key="8">
    <source>
        <dbReference type="ARBA" id="ARBA00023157"/>
    </source>
</evidence>
<keyword evidence="10" id="KW-0379">Hydroxylation</keyword>
<evidence type="ECO:0000256" key="10">
    <source>
        <dbReference type="ARBA" id="ARBA00023278"/>
    </source>
</evidence>
<feature type="domain" description="VWFA" evidence="15">
    <location>
        <begin position="2364"/>
        <end position="2557"/>
    </location>
</feature>
<evidence type="ECO:0000256" key="11">
    <source>
        <dbReference type="ARBA" id="ARBA00043858"/>
    </source>
</evidence>
<comment type="caution">
    <text evidence="17">The sequence shown here is derived from an EMBL/GenBank/DDBJ whole genome shotgun (WGS) entry which is preliminary data.</text>
</comment>
<name>A0A9D3T7E2_MEGAT</name>
<comment type="similarity">
    <text evidence="12">Belongs to the type VI collagen family.</text>
</comment>
<reference evidence="17" key="1">
    <citation type="submission" date="2021-01" db="EMBL/GenBank/DDBJ databases">
        <authorList>
            <person name="Zahm M."/>
            <person name="Roques C."/>
            <person name="Cabau C."/>
            <person name="Klopp C."/>
            <person name="Donnadieu C."/>
            <person name="Jouanno E."/>
            <person name="Lampietro C."/>
            <person name="Louis A."/>
            <person name="Herpin A."/>
            <person name="Echchiki A."/>
            <person name="Berthelot C."/>
            <person name="Parey E."/>
            <person name="Roest-Crollius H."/>
            <person name="Braasch I."/>
            <person name="Postlethwait J."/>
            <person name="Bobe J."/>
            <person name="Montfort J."/>
            <person name="Bouchez O."/>
            <person name="Begum T."/>
            <person name="Mejri S."/>
            <person name="Adams A."/>
            <person name="Chen W.-J."/>
            <person name="Guiguen Y."/>
        </authorList>
    </citation>
    <scope>NUCLEOTIDE SEQUENCE</scope>
    <source>
        <strain evidence="17">YG-15Mar2019-1</strain>
        <tissue evidence="17">Brain</tissue>
    </source>
</reference>
<dbReference type="PRINTS" id="PR00453">
    <property type="entry name" value="VWFADOMAIN"/>
</dbReference>
<dbReference type="CDD" id="cd22630">
    <property type="entry name" value="Kunitz_collagen_alpha6_VI"/>
    <property type="match status" value="1"/>
</dbReference>
<dbReference type="GO" id="GO:0004867">
    <property type="term" value="F:serine-type endopeptidase inhibitor activity"/>
    <property type="evidence" value="ECO:0007669"/>
    <property type="project" value="InterPro"/>
</dbReference>
<dbReference type="Pfam" id="PF01391">
    <property type="entry name" value="Collagen"/>
    <property type="match status" value="2"/>
</dbReference>
<dbReference type="InterPro" id="IPR002223">
    <property type="entry name" value="Kunitz_BPTI"/>
</dbReference>
<feature type="domain" description="VWFA" evidence="15">
    <location>
        <begin position="628"/>
        <end position="802"/>
    </location>
</feature>
<feature type="compositionally biased region" description="Basic and acidic residues" evidence="13">
    <location>
        <begin position="1857"/>
        <end position="1866"/>
    </location>
</feature>
<evidence type="ECO:0000256" key="3">
    <source>
        <dbReference type="ARBA" id="ARBA00022530"/>
    </source>
</evidence>
<evidence type="ECO:0008006" key="19">
    <source>
        <dbReference type="Google" id="ProtNLM"/>
    </source>
</evidence>
<feature type="region of interest" description="Disordered" evidence="13">
    <location>
        <begin position="2595"/>
        <end position="2634"/>
    </location>
</feature>
<dbReference type="PRINTS" id="PR00759">
    <property type="entry name" value="BASICPTASE"/>
</dbReference>
<dbReference type="CDD" id="cd01450">
    <property type="entry name" value="vWFA_subfamily_ECM"/>
    <property type="match status" value="3"/>
</dbReference>
<feature type="compositionally biased region" description="Gly residues" evidence="13">
    <location>
        <begin position="1816"/>
        <end position="1825"/>
    </location>
</feature>
<feature type="compositionally biased region" description="Low complexity" evidence="13">
    <location>
        <begin position="1942"/>
        <end position="1959"/>
    </location>
</feature>
<dbReference type="PANTHER" id="PTHR24020">
    <property type="entry name" value="COLLAGEN ALPHA"/>
    <property type="match status" value="1"/>
</dbReference>
<dbReference type="Gene3D" id="4.10.410.10">
    <property type="entry name" value="Pancreatic trypsin inhibitor Kunitz domain"/>
    <property type="match status" value="2"/>
</dbReference>
<evidence type="ECO:0000259" key="15">
    <source>
        <dbReference type="PROSITE" id="PS50234"/>
    </source>
</evidence>
<dbReference type="InterPro" id="IPR050525">
    <property type="entry name" value="ECM_Assembly_Org"/>
</dbReference>